<dbReference type="RefSeq" id="WP_256619358.1">
    <property type="nucleotide sequence ID" value="NZ_JANIBC010000005.1"/>
</dbReference>
<proteinExistence type="predicted"/>
<dbReference type="InterPro" id="IPR036390">
    <property type="entry name" value="WH_DNA-bd_sf"/>
</dbReference>
<name>A0A9X2L9E6_9PROT</name>
<gene>
    <name evidence="1" type="ORF">NOG11_08695</name>
</gene>
<evidence type="ECO:0000313" key="1">
    <source>
        <dbReference type="EMBL" id="MCQ8185472.1"/>
    </source>
</evidence>
<dbReference type="AlphaFoldDB" id="A0A9X2L9E6"/>
<sequence length="301" mass="33046">MESGSEQAPAGLVAEASLALGRLSSAAERSPLYPLWISHETGITVAHLFSRGAAPIEPWELMALAAGLPGARPSLEENAARRFWARARRLWSVRVTDRPLASVPEITNELFRLSREGMPPGDLALEAPLRLARSTCIPLPCCAAAMPSPEEEAWSIVILEGLKDAAERSYDRLLQLEWDFARWQAALPDARGDSRLGDVLVLLGTTYSLSPRFVAETLKITRQAAARLLRRLEEAGVVQQMAQRQRWLVYLATNLGAPSVRESTTATTAQIRPTVDTASLDRVLEQAYAALDRNIRREGTS</sequence>
<dbReference type="InterPro" id="IPR036388">
    <property type="entry name" value="WH-like_DNA-bd_sf"/>
</dbReference>
<protein>
    <submittedName>
        <fullName evidence="1">Uncharacterized protein</fullName>
    </submittedName>
</protein>
<organism evidence="1 2">
    <name type="scientific">Parvularcula maris</name>
    <dbReference type="NCBI Taxonomy" id="2965077"/>
    <lineage>
        <taxon>Bacteria</taxon>
        <taxon>Pseudomonadati</taxon>
        <taxon>Pseudomonadota</taxon>
        <taxon>Alphaproteobacteria</taxon>
        <taxon>Parvularculales</taxon>
        <taxon>Parvularculaceae</taxon>
        <taxon>Parvularcula</taxon>
    </lineage>
</organism>
<dbReference type="Gene3D" id="1.10.10.10">
    <property type="entry name" value="Winged helix-like DNA-binding domain superfamily/Winged helix DNA-binding domain"/>
    <property type="match status" value="1"/>
</dbReference>
<reference evidence="1" key="1">
    <citation type="submission" date="2022-07" db="EMBL/GenBank/DDBJ databases">
        <title>Parvularcula maris sp. nov., an algicidal bacterium isolated from seawater.</title>
        <authorList>
            <person name="Li F."/>
        </authorList>
    </citation>
    <scope>NUCLEOTIDE SEQUENCE</scope>
    <source>
        <strain evidence="1">BGMRC 0090</strain>
    </source>
</reference>
<evidence type="ECO:0000313" key="2">
    <source>
        <dbReference type="Proteomes" id="UP001142610"/>
    </source>
</evidence>
<keyword evidence="2" id="KW-1185">Reference proteome</keyword>
<dbReference type="EMBL" id="JANIBC010000005">
    <property type="protein sequence ID" value="MCQ8185472.1"/>
    <property type="molecule type" value="Genomic_DNA"/>
</dbReference>
<accession>A0A9X2L9E6</accession>
<dbReference type="Proteomes" id="UP001142610">
    <property type="component" value="Unassembled WGS sequence"/>
</dbReference>
<comment type="caution">
    <text evidence="1">The sequence shown here is derived from an EMBL/GenBank/DDBJ whole genome shotgun (WGS) entry which is preliminary data.</text>
</comment>
<dbReference type="SUPFAM" id="SSF46785">
    <property type="entry name" value="Winged helix' DNA-binding domain"/>
    <property type="match status" value="1"/>
</dbReference>